<dbReference type="InterPro" id="IPR036322">
    <property type="entry name" value="WD40_repeat_dom_sf"/>
</dbReference>
<dbReference type="OrthoDB" id="2615105at2759"/>
<comment type="caution">
    <text evidence="4">The sequence shown here is derived from an EMBL/GenBank/DDBJ whole genome shotgun (WGS) entry which is preliminary data.</text>
</comment>
<dbReference type="Gene3D" id="1.10.238.10">
    <property type="entry name" value="EF-hand"/>
    <property type="match status" value="1"/>
</dbReference>
<dbReference type="AlphaFoldDB" id="A0A5J4YI56"/>
<feature type="repeat" description="WD" evidence="3">
    <location>
        <begin position="43"/>
        <end position="75"/>
    </location>
</feature>
<dbReference type="SUPFAM" id="SSF50978">
    <property type="entry name" value="WD40 repeat-like"/>
    <property type="match status" value="1"/>
</dbReference>
<evidence type="ECO:0000256" key="2">
    <source>
        <dbReference type="ARBA" id="ARBA00022737"/>
    </source>
</evidence>
<dbReference type="InterPro" id="IPR015943">
    <property type="entry name" value="WD40/YVTN_repeat-like_dom_sf"/>
</dbReference>
<accession>A0A5J4YI56</accession>
<keyword evidence="1 3" id="KW-0853">WD repeat</keyword>
<dbReference type="PANTHER" id="PTHR19848:SF8">
    <property type="entry name" value="F-BOX AND WD REPEAT DOMAIN CONTAINING 7"/>
    <property type="match status" value="1"/>
</dbReference>
<protein>
    <submittedName>
        <fullName evidence="4">Vegetative incompatibility protein HET-E-1</fullName>
    </submittedName>
</protein>
<dbReference type="EMBL" id="VRMN01000020">
    <property type="protein sequence ID" value="KAA8490702.1"/>
    <property type="molecule type" value="Genomic_DNA"/>
</dbReference>
<keyword evidence="5" id="KW-1185">Reference proteome</keyword>
<dbReference type="Proteomes" id="UP000324585">
    <property type="component" value="Unassembled WGS sequence"/>
</dbReference>
<dbReference type="InterPro" id="IPR019775">
    <property type="entry name" value="WD40_repeat_CS"/>
</dbReference>
<dbReference type="SMART" id="SM00320">
    <property type="entry name" value="WD40"/>
    <property type="match status" value="2"/>
</dbReference>
<gene>
    <name evidence="4" type="ORF">FVE85_3851</name>
</gene>
<sequence length="318" mass="34908">MEGHAYGVLAVHFSPDGKFIASGSYDTTVKVWDAHTGACVRTMEGHSREVRAVHFSPDGKFIASGSGDNTVRVWDAHEALGHFANMRLSTLLLDRMWQLKLADADGSRGVDVQKAVAFLVKSGLRSRLLNEIWGLATSQGEFSSLNVERFKTVSRLLAMVQKGMKLDLVEAAGGSIELTTGIKAEAAPLVSQSAGPFVRPPHDELEIVLAETSLDDLTCELGARLLEKVLEVDAAAVKTVRELKVNGEALYDTREFQELVQPSFPDMKKIEKWVAGGNWANILGMRAIVRRFPELGTWPVGLYAQDWDSMQISQDKDP</sequence>
<evidence type="ECO:0000313" key="4">
    <source>
        <dbReference type="EMBL" id="KAA8490702.1"/>
    </source>
</evidence>
<proteinExistence type="predicted"/>
<organism evidence="4 5">
    <name type="scientific">Porphyridium purpureum</name>
    <name type="common">Red alga</name>
    <name type="synonym">Porphyridium cruentum</name>
    <dbReference type="NCBI Taxonomy" id="35688"/>
    <lineage>
        <taxon>Eukaryota</taxon>
        <taxon>Rhodophyta</taxon>
        <taxon>Bangiophyceae</taxon>
        <taxon>Porphyridiales</taxon>
        <taxon>Porphyridiaceae</taxon>
        <taxon>Porphyridium</taxon>
    </lineage>
</organism>
<dbReference type="PRINTS" id="PR00320">
    <property type="entry name" value="GPROTEINBRPT"/>
</dbReference>
<feature type="repeat" description="WD" evidence="3">
    <location>
        <begin position="1"/>
        <end position="42"/>
    </location>
</feature>
<dbReference type="Gene3D" id="2.130.10.10">
    <property type="entry name" value="YVTN repeat-like/Quinoprotein amine dehydrogenase"/>
    <property type="match status" value="1"/>
</dbReference>
<dbReference type="PROSITE" id="PS50082">
    <property type="entry name" value="WD_REPEATS_2"/>
    <property type="match status" value="2"/>
</dbReference>
<keyword evidence="2" id="KW-0677">Repeat</keyword>
<reference evidence="5" key="1">
    <citation type="journal article" date="2019" name="Nat. Commun.">
        <title>Expansion of phycobilisome linker gene families in mesophilic red algae.</title>
        <authorList>
            <person name="Lee J."/>
            <person name="Kim D."/>
            <person name="Bhattacharya D."/>
            <person name="Yoon H.S."/>
        </authorList>
    </citation>
    <scope>NUCLEOTIDE SEQUENCE [LARGE SCALE GENOMIC DNA]</scope>
    <source>
        <strain evidence="5">CCMP 1328</strain>
    </source>
</reference>
<dbReference type="PROSITE" id="PS50294">
    <property type="entry name" value="WD_REPEATS_REGION"/>
    <property type="match status" value="2"/>
</dbReference>
<dbReference type="Pfam" id="PF00400">
    <property type="entry name" value="WD40"/>
    <property type="match status" value="2"/>
</dbReference>
<evidence type="ECO:0000256" key="1">
    <source>
        <dbReference type="ARBA" id="ARBA00022574"/>
    </source>
</evidence>
<dbReference type="InterPro" id="IPR001680">
    <property type="entry name" value="WD40_rpt"/>
</dbReference>
<dbReference type="InterPro" id="IPR020472">
    <property type="entry name" value="WD40_PAC1"/>
</dbReference>
<name>A0A5J4YI56_PORPP</name>
<dbReference type="PROSITE" id="PS00678">
    <property type="entry name" value="WD_REPEATS_1"/>
    <property type="match status" value="1"/>
</dbReference>
<evidence type="ECO:0000313" key="5">
    <source>
        <dbReference type="Proteomes" id="UP000324585"/>
    </source>
</evidence>
<evidence type="ECO:0000256" key="3">
    <source>
        <dbReference type="PROSITE-ProRule" id="PRU00221"/>
    </source>
</evidence>
<dbReference type="PANTHER" id="PTHR19848">
    <property type="entry name" value="WD40 REPEAT PROTEIN"/>
    <property type="match status" value="1"/>
</dbReference>